<evidence type="ECO:0000313" key="3">
    <source>
        <dbReference type="EMBL" id="AXK83597.1"/>
    </source>
</evidence>
<dbReference type="AlphaFoldDB" id="A0A346A350"/>
<evidence type="ECO:0000256" key="1">
    <source>
        <dbReference type="SAM" id="Phobius"/>
    </source>
</evidence>
<accession>A0A346A350</accession>
<protein>
    <submittedName>
        <fullName evidence="3">Tripartite tricarboxylate transporter TctB family protein</fullName>
    </submittedName>
</protein>
<organism evidence="3 4">
    <name type="scientific">Pseudolabrys taiwanensis</name>
    <dbReference type="NCBI Taxonomy" id="331696"/>
    <lineage>
        <taxon>Bacteria</taxon>
        <taxon>Pseudomonadati</taxon>
        <taxon>Pseudomonadota</taxon>
        <taxon>Alphaproteobacteria</taxon>
        <taxon>Hyphomicrobiales</taxon>
        <taxon>Xanthobacteraceae</taxon>
        <taxon>Pseudolabrys</taxon>
    </lineage>
</organism>
<feature type="transmembrane region" description="Helical" evidence="1">
    <location>
        <begin position="149"/>
        <end position="168"/>
    </location>
</feature>
<keyword evidence="1" id="KW-0812">Transmembrane</keyword>
<keyword evidence="1" id="KW-1133">Transmembrane helix</keyword>
<keyword evidence="4" id="KW-1185">Reference proteome</keyword>
<feature type="transmembrane region" description="Helical" evidence="1">
    <location>
        <begin position="116"/>
        <end position="137"/>
    </location>
</feature>
<evidence type="ECO:0000313" key="4">
    <source>
        <dbReference type="Proteomes" id="UP000254889"/>
    </source>
</evidence>
<dbReference type="OrthoDB" id="7914375at2"/>
<name>A0A346A350_9HYPH</name>
<feature type="transmembrane region" description="Helical" evidence="1">
    <location>
        <begin position="60"/>
        <end position="79"/>
    </location>
</feature>
<gene>
    <name evidence="3" type="ORF">DW352_25565</name>
</gene>
<feature type="transmembrane region" description="Helical" evidence="1">
    <location>
        <begin position="91"/>
        <end position="110"/>
    </location>
</feature>
<reference evidence="3 4" key="1">
    <citation type="submission" date="2018-07" db="EMBL/GenBank/DDBJ databases">
        <authorList>
            <person name="Quirk P.G."/>
            <person name="Krulwich T.A."/>
        </authorList>
    </citation>
    <scope>NUCLEOTIDE SEQUENCE [LARGE SCALE GENOMIC DNA]</scope>
    <source>
        <strain evidence="3 4">CC-BB4</strain>
    </source>
</reference>
<dbReference type="KEGG" id="ptaw:DW352_25565"/>
<evidence type="ECO:0000259" key="2">
    <source>
        <dbReference type="Pfam" id="PF07331"/>
    </source>
</evidence>
<dbReference type="Pfam" id="PF07331">
    <property type="entry name" value="TctB"/>
    <property type="match status" value="1"/>
</dbReference>
<feature type="transmembrane region" description="Helical" evidence="1">
    <location>
        <begin position="24"/>
        <end position="40"/>
    </location>
</feature>
<dbReference type="EMBL" id="CP031417">
    <property type="protein sequence ID" value="AXK83597.1"/>
    <property type="molecule type" value="Genomic_DNA"/>
</dbReference>
<dbReference type="RefSeq" id="WP_115693976.1">
    <property type="nucleotide sequence ID" value="NZ_CP031417.1"/>
</dbReference>
<feature type="domain" description="DUF1468" evidence="2">
    <location>
        <begin position="26"/>
        <end position="171"/>
    </location>
</feature>
<keyword evidence="1" id="KW-0472">Membrane</keyword>
<proteinExistence type="predicted"/>
<sequence length="178" mass="18845">MAEGNKATRDAGGFGFKVRGPREFYGGLVLIGIAILAIWASRDLAGSHGFAFGPGTAPRMFAILLALMGGAIAISGLLVDGPPIEKFAFKGPAFVVVAILLFACMIRGISLEYLGLPISIPGFGLVPSTFVAFMVSIMASSEMRWIESLVAAAGMTLFCVLLFVYALALPFQLWPSFF</sequence>
<dbReference type="InterPro" id="IPR009936">
    <property type="entry name" value="DUF1468"/>
</dbReference>
<dbReference type="Proteomes" id="UP000254889">
    <property type="component" value="Chromosome"/>
</dbReference>